<evidence type="ECO:0000259" key="2">
    <source>
        <dbReference type="Pfam" id="PF20451"/>
    </source>
</evidence>
<evidence type="ECO:0000313" key="3">
    <source>
        <dbReference type="EMBL" id="TVU49819.1"/>
    </source>
</evidence>
<dbReference type="PANTHER" id="PTHR31713">
    <property type="entry name" value="OS02G0177800 PROTEIN"/>
    <property type="match status" value="1"/>
</dbReference>
<dbReference type="InterPro" id="IPR012416">
    <property type="entry name" value="CBP60"/>
</dbReference>
<dbReference type="GO" id="GO:0005634">
    <property type="term" value="C:nucleus"/>
    <property type="evidence" value="ECO:0007669"/>
    <property type="project" value="TreeGrafter"/>
</dbReference>
<sequence>MPATKRALELGGGSGGGGAGSSGGGGGQPSPSSVLKERCRSVTVKDGILDLQGDQGVQPPAGARRQLRAVLSGSKKHAIPLLNDDVWCLKKISKDGVFHKALRGAKIFCVKDFLRLYYKDEQSLRLRNIIGVTFGDNYTPFSDLDKCMKDLVEQWSKVRYKNLAYHQPADYELDNGIPRSIHQVSPPQVSMGFHIPS</sequence>
<dbReference type="GO" id="GO:0080142">
    <property type="term" value="P:regulation of salicylic acid biosynthetic process"/>
    <property type="evidence" value="ECO:0007669"/>
    <property type="project" value="TreeGrafter"/>
</dbReference>
<dbReference type="GO" id="GO:0003700">
    <property type="term" value="F:DNA-binding transcription factor activity"/>
    <property type="evidence" value="ECO:0007669"/>
    <property type="project" value="TreeGrafter"/>
</dbReference>
<keyword evidence="4" id="KW-1185">Reference proteome</keyword>
<dbReference type="Gramene" id="TVU49819">
    <property type="protein sequence ID" value="TVU49819"/>
    <property type="gene ID" value="EJB05_01157"/>
</dbReference>
<evidence type="ECO:0000256" key="1">
    <source>
        <dbReference type="SAM" id="MobiDB-lite"/>
    </source>
</evidence>
<dbReference type="Pfam" id="PF20451">
    <property type="entry name" value="Calmod_bind_M"/>
    <property type="match status" value="1"/>
</dbReference>
<dbReference type="EMBL" id="RWGY01000002">
    <property type="protein sequence ID" value="TVU49819.1"/>
    <property type="molecule type" value="Genomic_DNA"/>
</dbReference>
<accession>A0A5J9WNU8</accession>
<dbReference type="OrthoDB" id="720491at2759"/>
<feature type="non-terminal residue" evidence="3">
    <location>
        <position position="1"/>
    </location>
</feature>
<proteinExistence type="predicted"/>
<reference evidence="3 4" key="1">
    <citation type="journal article" date="2019" name="Sci. Rep.">
        <title>A high-quality genome of Eragrostis curvula grass provides insights into Poaceae evolution and supports new strategies to enhance forage quality.</title>
        <authorList>
            <person name="Carballo J."/>
            <person name="Santos B.A.C.M."/>
            <person name="Zappacosta D."/>
            <person name="Garbus I."/>
            <person name="Selva J.P."/>
            <person name="Gallo C.A."/>
            <person name="Diaz A."/>
            <person name="Albertini E."/>
            <person name="Caccamo M."/>
            <person name="Echenique V."/>
        </authorList>
    </citation>
    <scope>NUCLEOTIDE SEQUENCE [LARGE SCALE GENOMIC DNA]</scope>
    <source>
        <strain evidence="4">cv. Victoria</strain>
        <tissue evidence="3">Leaf</tissue>
    </source>
</reference>
<name>A0A5J9WNU8_9POAL</name>
<feature type="region of interest" description="Disordered" evidence="1">
    <location>
        <begin position="1"/>
        <end position="36"/>
    </location>
</feature>
<dbReference type="GO" id="GO:0043565">
    <property type="term" value="F:sequence-specific DNA binding"/>
    <property type="evidence" value="ECO:0007669"/>
    <property type="project" value="TreeGrafter"/>
</dbReference>
<gene>
    <name evidence="3" type="ORF">EJB05_01157</name>
</gene>
<comment type="caution">
    <text evidence="3">The sequence shown here is derived from an EMBL/GenBank/DDBJ whole genome shotgun (WGS) entry which is preliminary data.</text>
</comment>
<feature type="compositionally biased region" description="Gly residues" evidence="1">
    <location>
        <begin position="10"/>
        <end position="28"/>
    </location>
</feature>
<dbReference type="GO" id="GO:0005516">
    <property type="term" value="F:calmodulin binding"/>
    <property type="evidence" value="ECO:0007669"/>
    <property type="project" value="InterPro"/>
</dbReference>
<dbReference type="InterPro" id="IPR046830">
    <property type="entry name" value="Calmod_bind_M"/>
</dbReference>
<dbReference type="PANTHER" id="PTHR31713:SF47">
    <property type="entry name" value="PROTEIN, PUTATIVE, EXPRESSED-RELATED"/>
    <property type="match status" value="1"/>
</dbReference>
<organism evidence="3 4">
    <name type="scientific">Eragrostis curvula</name>
    <name type="common">weeping love grass</name>
    <dbReference type="NCBI Taxonomy" id="38414"/>
    <lineage>
        <taxon>Eukaryota</taxon>
        <taxon>Viridiplantae</taxon>
        <taxon>Streptophyta</taxon>
        <taxon>Embryophyta</taxon>
        <taxon>Tracheophyta</taxon>
        <taxon>Spermatophyta</taxon>
        <taxon>Magnoliopsida</taxon>
        <taxon>Liliopsida</taxon>
        <taxon>Poales</taxon>
        <taxon>Poaceae</taxon>
        <taxon>PACMAD clade</taxon>
        <taxon>Chloridoideae</taxon>
        <taxon>Eragrostideae</taxon>
        <taxon>Eragrostidinae</taxon>
        <taxon>Eragrostis</taxon>
    </lineage>
</organism>
<dbReference type="Proteomes" id="UP000324897">
    <property type="component" value="Chromosome 6"/>
</dbReference>
<evidence type="ECO:0000313" key="4">
    <source>
        <dbReference type="Proteomes" id="UP000324897"/>
    </source>
</evidence>
<feature type="domain" description="Calmodulin binding protein central" evidence="2">
    <location>
        <begin position="82"/>
        <end position="132"/>
    </location>
</feature>
<dbReference type="AlphaFoldDB" id="A0A5J9WNU8"/>
<protein>
    <recommendedName>
        <fullName evidence="2">Calmodulin binding protein central domain-containing protein</fullName>
    </recommendedName>
</protein>